<keyword evidence="1 7" id="KW-0732">Signal</keyword>
<dbReference type="Pfam" id="PF00530">
    <property type="entry name" value="SRCR"/>
    <property type="match status" value="2"/>
</dbReference>
<feature type="domain" description="ZP" evidence="9">
    <location>
        <begin position="268"/>
        <end position="518"/>
    </location>
</feature>
<evidence type="ECO:0000256" key="3">
    <source>
        <dbReference type="ARBA" id="ARBA00023180"/>
    </source>
</evidence>
<dbReference type="EMBL" id="UYJE01003626">
    <property type="protein sequence ID" value="VDI20951.1"/>
    <property type="molecule type" value="Genomic_DNA"/>
</dbReference>
<feature type="signal peptide" evidence="7">
    <location>
        <begin position="1"/>
        <end position="17"/>
    </location>
</feature>
<gene>
    <name evidence="10" type="ORF">MGAL_10B000108</name>
</gene>
<feature type="region of interest" description="Disordered" evidence="5">
    <location>
        <begin position="723"/>
        <end position="747"/>
    </location>
</feature>
<dbReference type="SUPFAM" id="SSF56487">
    <property type="entry name" value="SRCR-like"/>
    <property type="match status" value="2"/>
</dbReference>
<dbReference type="InterPro" id="IPR001507">
    <property type="entry name" value="ZP_dom"/>
</dbReference>
<feature type="disulfide bond" evidence="4">
    <location>
        <begin position="221"/>
        <end position="231"/>
    </location>
</feature>
<keyword evidence="11" id="KW-1185">Reference proteome</keyword>
<proteinExistence type="predicted"/>
<evidence type="ECO:0000259" key="9">
    <source>
        <dbReference type="PROSITE" id="PS51034"/>
    </source>
</evidence>
<feature type="domain" description="SRCR" evidence="8">
    <location>
        <begin position="21"/>
        <end position="120"/>
    </location>
</feature>
<feature type="transmembrane region" description="Helical" evidence="6">
    <location>
        <begin position="785"/>
        <end position="806"/>
    </location>
</feature>
<evidence type="ECO:0000256" key="5">
    <source>
        <dbReference type="SAM" id="MobiDB-lite"/>
    </source>
</evidence>
<feature type="compositionally biased region" description="Polar residues" evidence="5">
    <location>
        <begin position="732"/>
        <end position="746"/>
    </location>
</feature>
<dbReference type="FunFam" id="3.10.250.10:FF:000001">
    <property type="entry name" value="Lysyl oxidase 4 isoform X1"/>
    <property type="match status" value="1"/>
</dbReference>
<dbReference type="Gene3D" id="2.60.40.4100">
    <property type="entry name" value="Zona pellucida, ZP-C domain"/>
    <property type="match status" value="1"/>
</dbReference>
<keyword evidence="6" id="KW-1133">Transmembrane helix</keyword>
<dbReference type="GO" id="GO:0016020">
    <property type="term" value="C:membrane"/>
    <property type="evidence" value="ECO:0007669"/>
    <property type="project" value="InterPro"/>
</dbReference>
<feature type="chain" id="PRO_5032843416" evidence="7">
    <location>
        <begin position="18"/>
        <end position="808"/>
    </location>
</feature>
<dbReference type="PANTHER" id="PTHR48071:SF18">
    <property type="entry name" value="DELETED IN MALIGNANT BRAIN TUMORS 1 PROTEIN-RELATED"/>
    <property type="match status" value="1"/>
</dbReference>
<evidence type="ECO:0000256" key="4">
    <source>
        <dbReference type="PROSITE-ProRule" id="PRU00196"/>
    </source>
</evidence>
<evidence type="ECO:0000313" key="11">
    <source>
        <dbReference type="Proteomes" id="UP000596742"/>
    </source>
</evidence>
<protein>
    <submittedName>
        <fullName evidence="10">Deleted in malignant brain tumors 1 protein</fullName>
    </submittedName>
</protein>
<comment type="caution">
    <text evidence="4">Lacks conserved residue(s) required for the propagation of feature annotation.</text>
</comment>
<dbReference type="AlphaFoldDB" id="A0A8B6DIX0"/>
<keyword evidence="6" id="KW-0812">Transmembrane</keyword>
<feature type="region of interest" description="Disordered" evidence="5">
    <location>
        <begin position="621"/>
        <end position="645"/>
    </location>
</feature>
<evidence type="ECO:0000256" key="1">
    <source>
        <dbReference type="ARBA" id="ARBA00022729"/>
    </source>
</evidence>
<dbReference type="Gene3D" id="3.10.250.10">
    <property type="entry name" value="SRCR-like domain"/>
    <property type="match status" value="2"/>
</dbReference>
<organism evidence="10 11">
    <name type="scientific">Mytilus galloprovincialis</name>
    <name type="common">Mediterranean mussel</name>
    <dbReference type="NCBI Taxonomy" id="29158"/>
    <lineage>
        <taxon>Eukaryota</taxon>
        <taxon>Metazoa</taxon>
        <taxon>Spiralia</taxon>
        <taxon>Lophotrochozoa</taxon>
        <taxon>Mollusca</taxon>
        <taxon>Bivalvia</taxon>
        <taxon>Autobranchia</taxon>
        <taxon>Pteriomorphia</taxon>
        <taxon>Mytilida</taxon>
        <taxon>Mytiloidea</taxon>
        <taxon>Mytilidae</taxon>
        <taxon>Mytilinae</taxon>
        <taxon>Mytilus</taxon>
    </lineage>
</organism>
<dbReference type="PROSITE" id="PS51034">
    <property type="entry name" value="ZP_2"/>
    <property type="match status" value="1"/>
</dbReference>
<dbReference type="InterPro" id="IPR048290">
    <property type="entry name" value="ZP_chr"/>
</dbReference>
<name>A0A8B6DIX0_MYTGA</name>
<evidence type="ECO:0000256" key="6">
    <source>
        <dbReference type="SAM" id="Phobius"/>
    </source>
</evidence>
<dbReference type="OrthoDB" id="10063988at2759"/>
<keyword evidence="2 4" id="KW-1015">Disulfide bond</keyword>
<dbReference type="SMART" id="SM00241">
    <property type="entry name" value="ZP"/>
    <property type="match status" value="1"/>
</dbReference>
<dbReference type="PROSITE" id="PS50287">
    <property type="entry name" value="SRCR_2"/>
    <property type="match status" value="2"/>
</dbReference>
<evidence type="ECO:0000259" key="8">
    <source>
        <dbReference type="PROSITE" id="PS50287"/>
    </source>
</evidence>
<accession>A0A8B6DIX0</accession>
<keyword evidence="3" id="KW-0325">Glycoprotein</keyword>
<dbReference type="InterPro" id="IPR036772">
    <property type="entry name" value="SRCR-like_dom_sf"/>
</dbReference>
<feature type="disulfide bond" evidence="4">
    <location>
        <begin position="91"/>
        <end position="101"/>
    </location>
</feature>
<dbReference type="InterPro" id="IPR055356">
    <property type="entry name" value="ZP-N"/>
</dbReference>
<dbReference type="SMART" id="SM00202">
    <property type="entry name" value="SR"/>
    <property type="match status" value="2"/>
</dbReference>
<feature type="domain" description="SRCR" evidence="8">
    <location>
        <begin position="146"/>
        <end position="253"/>
    </location>
</feature>
<dbReference type="Pfam" id="PF23344">
    <property type="entry name" value="ZP-N"/>
    <property type="match status" value="1"/>
</dbReference>
<sequence>MLFQLLFICGSVFLVEGQTTFTLAGNGATSSQGRVEVTWNNIKGTVCKNNFTDLSASVVCRQLGFNNGGVAVTDGRFGAGTGSILLDNVNCTGAEQDILQCSYDNQTNCVHSDDVGVICNGTSIATTSVPITVQPSNCGTPSNLDIRLVGPVNLIGVGYVEVRRNGVWGSICDDLWGKQDARVVCRMLCYDPNNAQAGAPIDIDHAKVQVSTTYHLDDVECFGNETNINQCPQSDGNHNCDAIQQEFASVTCVPLINTRLTAPIPDLICADGNFNIQFSRIQDPHLTEDHLDPYHPFNGECNMTKQTSTSIITVTIPYKDCGTEVILNATEIIYRNTIKYDYTLVQTISGVQIVRVNTYKVEVCCIFPRDLEINRGFTPLPESVKKKAPGNFSIIMILYNDSFITSLNQPVELILGEWLNVALKLEDTEGHPDLKLIVPDCKATPSDQPNDPTYFTLFSKKCAVDPTLGFFPLNSTTFGFRYQTFKFYQYANIYIHCNAWVCLTTEKNQDCDRTCASTNTIGRRKRDASSRDVYQLLSQPLNFKQQEENSLIDRGGGWQVDIATTQRPSTLSATSAINMRSTKPSTPVSTVNPTGTTSKYIKVIDVGSSTTEAAFVTESVTDKNTPTPSAHPQSQMTVQTPSSLTTKQTVSVSLTARNGLTPTTPNNVQVKTSLSFSPSQNPFKLDSSTVKMHTTETTKQMVSGLPISSSGFNLTTVNQTNQNNAKTKTSTLSPSNSATKMDSGVTTKGKVTPNSFMNVPDHNKLYIGGLGGKFTIMSDASTLHVSLNGVISAIVCGLFLVLRWVYCW</sequence>
<dbReference type="Proteomes" id="UP000596742">
    <property type="component" value="Unassembled WGS sequence"/>
</dbReference>
<evidence type="ECO:0000313" key="10">
    <source>
        <dbReference type="EMBL" id="VDI20951.1"/>
    </source>
</evidence>
<comment type="caution">
    <text evidence="10">The sequence shown here is derived from an EMBL/GenBank/DDBJ whole genome shotgun (WGS) entry which is preliminary data.</text>
</comment>
<dbReference type="PRINTS" id="PR00258">
    <property type="entry name" value="SPERACTRCPTR"/>
</dbReference>
<dbReference type="InterPro" id="IPR042235">
    <property type="entry name" value="ZP-C_dom"/>
</dbReference>
<dbReference type="PRINTS" id="PR00023">
    <property type="entry name" value="ZPELLUCIDA"/>
</dbReference>
<dbReference type="InterPro" id="IPR055355">
    <property type="entry name" value="ZP-C"/>
</dbReference>
<dbReference type="Pfam" id="PF00100">
    <property type="entry name" value="Zona_pellucida"/>
    <property type="match status" value="1"/>
</dbReference>
<evidence type="ECO:0000256" key="7">
    <source>
        <dbReference type="SAM" id="SignalP"/>
    </source>
</evidence>
<evidence type="ECO:0000256" key="2">
    <source>
        <dbReference type="ARBA" id="ARBA00023157"/>
    </source>
</evidence>
<dbReference type="InterPro" id="IPR001190">
    <property type="entry name" value="SRCR"/>
</dbReference>
<reference evidence="10" key="1">
    <citation type="submission" date="2018-11" db="EMBL/GenBank/DDBJ databases">
        <authorList>
            <person name="Alioto T."/>
            <person name="Alioto T."/>
        </authorList>
    </citation>
    <scope>NUCLEOTIDE SEQUENCE</scope>
</reference>
<keyword evidence="6" id="KW-0472">Membrane</keyword>
<dbReference type="Gene3D" id="2.60.40.3210">
    <property type="entry name" value="Zona pellucida, ZP-N domain"/>
    <property type="match status" value="1"/>
</dbReference>
<dbReference type="PANTHER" id="PTHR48071">
    <property type="entry name" value="SRCR DOMAIN-CONTAINING PROTEIN"/>
    <property type="match status" value="1"/>
</dbReference>